<feature type="non-terminal residue" evidence="1">
    <location>
        <position position="1"/>
    </location>
</feature>
<reference evidence="1" key="2">
    <citation type="submission" date="2021-02" db="EMBL/GenBank/DDBJ databases">
        <authorList>
            <person name="Kimball J.A."/>
            <person name="Haas M.W."/>
            <person name="Macchietto M."/>
            <person name="Kono T."/>
            <person name="Duquette J."/>
            <person name="Shao M."/>
        </authorList>
    </citation>
    <scope>NUCLEOTIDE SEQUENCE</scope>
    <source>
        <tissue evidence="1">Fresh leaf tissue</tissue>
    </source>
</reference>
<dbReference type="OrthoDB" id="1695568at2759"/>
<dbReference type="AlphaFoldDB" id="A0A8J5V981"/>
<evidence type="ECO:0000313" key="1">
    <source>
        <dbReference type="EMBL" id="KAG8065567.1"/>
    </source>
</evidence>
<proteinExistence type="predicted"/>
<keyword evidence="2" id="KW-1185">Reference proteome</keyword>
<organism evidence="1 2">
    <name type="scientific">Zizania palustris</name>
    <name type="common">Northern wild rice</name>
    <dbReference type="NCBI Taxonomy" id="103762"/>
    <lineage>
        <taxon>Eukaryota</taxon>
        <taxon>Viridiplantae</taxon>
        <taxon>Streptophyta</taxon>
        <taxon>Embryophyta</taxon>
        <taxon>Tracheophyta</taxon>
        <taxon>Spermatophyta</taxon>
        <taxon>Magnoliopsida</taxon>
        <taxon>Liliopsida</taxon>
        <taxon>Poales</taxon>
        <taxon>Poaceae</taxon>
        <taxon>BOP clade</taxon>
        <taxon>Oryzoideae</taxon>
        <taxon>Oryzeae</taxon>
        <taxon>Zizaniinae</taxon>
        <taxon>Zizania</taxon>
    </lineage>
</organism>
<name>A0A8J5V981_ZIZPA</name>
<dbReference type="EMBL" id="JAAALK010000285">
    <property type="protein sequence ID" value="KAG8065567.1"/>
    <property type="molecule type" value="Genomic_DNA"/>
</dbReference>
<reference evidence="1" key="1">
    <citation type="journal article" date="2021" name="bioRxiv">
        <title>Whole Genome Assembly and Annotation of Northern Wild Rice, Zizania palustris L., Supports a Whole Genome Duplication in the Zizania Genus.</title>
        <authorList>
            <person name="Haas M."/>
            <person name="Kono T."/>
            <person name="Macchietto M."/>
            <person name="Millas R."/>
            <person name="McGilp L."/>
            <person name="Shao M."/>
            <person name="Duquette J."/>
            <person name="Hirsch C.N."/>
            <person name="Kimball J."/>
        </authorList>
    </citation>
    <scope>NUCLEOTIDE SEQUENCE</scope>
    <source>
        <tissue evidence="1">Fresh leaf tissue</tissue>
    </source>
</reference>
<protein>
    <submittedName>
        <fullName evidence="1">Uncharacterized protein</fullName>
    </submittedName>
</protein>
<sequence length="79" mass="8972">MYGKAAAITSASKWRPRPTNVESLLSNFKEKNDTESAERHIIVSEHQQLDVSFPGCLTRSCTHVETVDERLLTIMRIRA</sequence>
<comment type="caution">
    <text evidence="1">The sequence shown here is derived from an EMBL/GenBank/DDBJ whole genome shotgun (WGS) entry which is preliminary data.</text>
</comment>
<accession>A0A8J5V981</accession>
<gene>
    <name evidence="1" type="ORF">GUJ93_ZPchr0004g38855</name>
</gene>
<evidence type="ECO:0000313" key="2">
    <source>
        <dbReference type="Proteomes" id="UP000729402"/>
    </source>
</evidence>
<dbReference type="Proteomes" id="UP000729402">
    <property type="component" value="Unassembled WGS sequence"/>
</dbReference>